<evidence type="ECO:0000256" key="1">
    <source>
        <dbReference type="ARBA" id="ARBA00007487"/>
    </source>
</evidence>
<keyword evidence="6" id="KW-0169">Cobalamin biosynthesis</keyword>
<dbReference type="InterPro" id="IPR036451">
    <property type="entry name" value="CblAdoTrfase-like_sf"/>
</dbReference>
<dbReference type="RefSeq" id="WP_135480301.1">
    <property type="nucleotide sequence ID" value="NZ_SRMF01000001.1"/>
</dbReference>
<evidence type="ECO:0000256" key="6">
    <source>
        <dbReference type="RuleBase" id="RU366026"/>
    </source>
</evidence>
<evidence type="ECO:0000256" key="4">
    <source>
        <dbReference type="ARBA" id="ARBA00022741"/>
    </source>
</evidence>
<dbReference type="OrthoDB" id="9778896at2"/>
<dbReference type="Pfam" id="PF01923">
    <property type="entry name" value="Cob_adeno_trans"/>
    <property type="match status" value="1"/>
</dbReference>
<dbReference type="UniPathway" id="UPA00148">
    <property type="reaction ID" value="UER00233"/>
</dbReference>
<evidence type="ECO:0000256" key="3">
    <source>
        <dbReference type="ARBA" id="ARBA00022679"/>
    </source>
</evidence>
<comment type="similarity">
    <text evidence="1 6">Belongs to the Cob(I)alamin adenosyltransferase family.</text>
</comment>
<reference evidence="8 9" key="1">
    <citation type="submission" date="2019-04" db="EMBL/GenBank/DDBJ databases">
        <title>Natronospirillum operosus gen. nov., sp. nov., a haloalkaliphilic satellite isolated from decaying biomass of laboratory culture of cyanobacterium Geitlerinema sp. and proposal of Natronospirillaceae fam. nov. and Saccharospirillaceae fam. nov.</title>
        <authorList>
            <person name="Kevbrin V."/>
            <person name="Boltyanskaya Y."/>
            <person name="Koziaeva V."/>
            <person name="Grouzdev D.S."/>
            <person name="Park M."/>
            <person name="Cho J."/>
        </authorList>
    </citation>
    <scope>NUCLEOTIDE SEQUENCE [LARGE SCALE GENOMIC DNA]</scope>
    <source>
        <strain evidence="8 9">G-116</strain>
    </source>
</reference>
<sequence>MGKRLSRIYTRTGDRGETGLGTNERIAKHAARVEALGDVDEVNSWIGHVRAALGAEHAEDATLSQIQHDLFDIGGELAMPGYELVQANLVTELEQAIDRLNADLPPLDNFILPGGSEGVSRIHLARSVARRAERALWALHDAASEQARPESERVGVQAVQYLNRLSDYLFVLARAVAQEAGGREILWQTRNRSKD</sequence>
<keyword evidence="4 6" id="KW-0547">Nucleotide-binding</keyword>
<dbReference type="EMBL" id="SRMF01000001">
    <property type="protein sequence ID" value="TGG95000.1"/>
    <property type="molecule type" value="Genomic_DNA"/>
</dbReference>
<dbReference type="GO" id="GO:0008817">
    <property type="term" value="F:corrinoid adenosyltransferase activity"/>
    <property type="evidence" value="ECO:0007669"/>
    <property type="project" value="UniProtKB-UniRule"/>
</dbReference>
<comment type="pathway">
    <text evidence="6">Cofactor biosynthesis; adenosylcobalamin biosynthesis; adenosylcobalamin from cob(II)yrinate a,c-diamide: step 2/7.</text>
</comment>
<keyword evidence="5 6" id="KW-0067">ATP-binding</keyword>
<dbReference type="InterPro" id="IPR029499">
    <property type="entry name" value="PduO-typ"/>
</dbReference>
<dbReference type="InterPro" id="IPR016030">
    <property type="entry name" value="CblAdoTrfase-like"/>
</dbReference>
<proteinExistence type="inferred from homology"/>
<dbReference type="GO" id="GO:0009236">
    <property type="term" value="P:cobalamin biosynthetic process"/>
    <property type="evidence" value="ECO:0007669"/>
    <property type="project" value="UniProtKB-UniRule"/>
</dbReference>
<comment type="catalytic activity">
    <reaction evidence="6">
        <text>2 cob(II)alamin + reduced [electron-transfer flavoprotein] + 2 ATP = 2 adenosylcob(III)alamin + 2 triphosphate + oxidized [electron-transfer flavoprotein] + 3 H(+)</text>
        <dbReference type="Rhea" id="RHEA:28671"/>
        <dbReference type="Rhea" id="RHEA-COMP:10685"/>
        <dbReference type="Rhea" id="RHEA-COMP:10686"/>
        <dbReference type="ChEBI" id="CHEBI:15378"/>
        <dbReference type="ChEBI" id="CHEBI:16304"/>
        <dbReference type="ChEBI" id="CHEBI:18036"/>
        <dbReference type="ChEBI" id="CHEBI:18408"/>
        <dbReference type="ChEBI" id="CHEBI:30616"/>
        <dbReference type="ChEBI" id="CHEBI:57692"/>
        <dbReference type="ChEBI" id="CHEBI:58307"/>
        <dbReference type="EC" id="2.5.1.17"/>
    </reaction>
</comment>
<feature type="domain" description="Cobalamin adenosyltransferase-like" evidence="7">
    <location>
        <begin position="8"/>
        <end position="175"/>
    </location>
</feature>
<dbReference type="PANTHER" id="PTHR12213:SF0">
    <property type="entry name" value="CORRINOID ADENOSYLTRANSFERASE MMAB"/>
    <property type="match status" value="1"/>
</dbReference>
<dbReference type="Proteomes" id="UP000297475">
    <property type="component" value="Unassembled WGS sequence"/>
</dbReference>
<evidence type="ECO:0000259" key="7">
    <source>
        <dbReference type="Pfam" id="PF01923"/>
    </source>
</evidence>
<comment type="caution">
    <text evidence="8">The sequence shown here is derived from an EMBL/GenBank/DDBJ whole genome shotgun (WGS) entry which is preliminary data.</text>
</comment>
<dbReference type="GO" id="GO:0005524">
    <property type="term" value="F:ATP binding"/>
    <property type="evidence" value="ECO:0007669"/>
    <property type="project" value="UniProtKB-UniRule"/>
</dbReference>
<keyword evidence="9" id="KW-1185">Reference proteome</keyword>
<comment type="catalytic activity">
    <reaction evidence="6">
        <text>2 cob(II)yrinate a,c diamide + reduced [electron-transfer flavoprotein] + 2 ATP = 2 adenosylcob(III)yrinate a,c-diamide + 2 triphosphate + oxidized [electron-transfer flavoprotein] + 3 H(+)</text>
        <dbReference type="Rhea" id="RHEA:11528"/>
        <dbReference type="Rhea" id="RHEA-COMP:10685"/>
        <dbReference type="Rhea" id="RHEA-COMP:10686"/>
        <dbReference type="ChEBI" id="CHEBI:15378"/>
        <dbReference type="ChEBI" id="CHEBI:18036"/>
        <dbReference type="ChEBI" id="CHEBI:30616"/>
        <dbReference type="ChEBI" id="CHEBI:57692"/>
        <dbReference type="ChEBI" id="CHEBI:58307"/>
        <dbReference type="ChEBI" id="CHEBI:58503"/>
        <dbReference type="ChEBI" id="CHEBI:58537"/>
        <dbReference type="EC" id="2.5.1.17"/>
    </reaction>
</comment>
<dbReference type="AlphaFoldDB" id="A0A4Z0WD92"/>
<keyword evidence="3 6" id="KW-0808">Transferase</keyword>
<evidence type="ECO:0000313" key="8">
    <source>
        <dbReference type="EMBL" id="TGG95000.1"/>
    </source>
</evidence>
<evidence type="ECO:0000313" key="9">
    <source>
        <dbReference type="Proteomes" id="UP000297475"/>
    </source>
</evidence>
<dbReference type="NCBIfam" id="TIGR00636">
    <property type="entry name" value="PduO_Nterm"/>
    <property type="match status" value="1"/>
</dbReference>
<evidence type="ECO:0000256" key="5">
    <source>
        <dbReference type="ARBA" id="ARBA00022840"/>
    </source>
</evidence>
<protein>
    <recommendedName>
        <fullName evidence="6">Corrinoid adenosyltransferase</fullName>
        <ecNumber evidence="6">2.5.1.17</ecNumber>
    </recommendedName>
    <alternativeName>
        <fullName evidence="6">Cob(II)alamin adenosyltransferase</fullName>
    </alternativeName>
    <alternativeName>
        <fullName evidence="6">Cob(II)yrinic acid a,c-diamide adenosyltransferase</fullName>
    </alternativeName>
    <alternativeName>
        <fullName evidence="6">Cobinamide/cobalamin adenosyltransferase</fullName>
    </alternativeName>
</protein>
<name>A0A4Z0WD92_9GAMM</name>
<evidence type="ECO:0000256" key="2">
    <source>
        <dbReference type="ARBA" id="ARBA00011233"/>
    </source>
</evidence>
<accession>A0A4Z0WD92</accession>
<dbReference type="SUPFAM" id="SSF89028">
    <property type="entry name" value="Cobalamin adenosyltransferase-like"/>
    <property type="match status" value="1"/>
</dbReference>
<gene>
    <name evidence="8" type="ORF">E4656_00800</name>
</gene>
<organism evidence="8 9">
    <name type="scientific">Natronospirillum operosum</name>
    <dbReference type="NCBI Taxonomy" id="2759953"/>
    <lineage>
        <taxon>Bacteria</taxon>
        <taxon>Pseudomonadati</taxon>
        <taxon>Pseudomonadota</taxon>
        <taxon>Gammaproteobacteria</taxon>
        <taxon>Oceanospirillales</taxon>
        <taxon>Natronospirillaceae</taxon>
        <taxon>Natronospirillum</taxon>
    </lineage>
</organism>
<dbReference type="PANTHER" id="PTHR12213">
    <property type="entry name" value="CORRINOID ADENOSYLTRANSFERASE"/>
    <property type="match status" value="1"/>
</dbReference>
<dbReference type="FunFam" id="1.20.1200.10:FF:000001">
    <property type="entry name" value="Cob(I)yrinic acid a,c-diamide adenosyltransferase"/>
    <property type="match status" value="1"/>
</dbReference>
<dbReference type="EC" id="2.5.1.17" evidence="6"/>
<comment type="subunit">
    <text evidence="2">Homotrimer.</text>
</comment>
<dbReference type="Gene3D" id="1.20.1200.10">
    <property type="entry name" value="Cobalamin adenosyltransferase-like"/>
    <property type="match status" value="1"/>
</dbReference>